<protein>
    <submittedName>
        <fullName evidence="1">tRNA (Adenine-N(1))-methyltransferase</fullName>
    </submittedName>
</protein>
<dbReference type="GO" id="GO:0032259">
    <property type="term" value="P:methylation"/>
    <property type="evidence" value="ECO:0007669"/>
    <property type="project" value="UniProtKB-KW"/>
</dbReference>
<dbReference type="AlphaFoldDB" id="A0A2L0D4C8"/>
<accession>A0A2L0D4C8</accession>
<keyword evidence="1" id="KW-0489">Methyltransferase</keyword>
<dbReference type="Pfam" id="PF04816">
    <property type="entry name" value="TrmK"/>
    <property type="match status" value="1"/>
</dbReference>
<proteinExistence type="predicted"/>
<reference evidence="1 2" key="2">
    <citation type="submission" date="2018-02" db="EMBL/GenBank/DDBJ databases">
        <title>Whole genome sequencing analysis of Streptococcus pluranimalium isolated from cattle infected mastitis in China.</title>
        <authorList>
            <person name="Zhang J.-R."/>
            <person name="Hu G.-Z."/>
        </authorList>
    </citation>
    <scope>NUCLEOTIDE SEQUENCE [LARGE SCALE GENOMIC DNA]</scope>
    <source>
        <strain evidence="1 2">TH11417</strain>
    </source>
</reference>
<name>A0A2L0D4C8_9STRE</name>
<dbReference type="EMBL" id="CP025536">
    <property type="protein sequence ID" value="AUW96666.1"/>
    <property type="molecule type" value="Genomic_DNA"/>
</dbReference>
<dbReference type="InterPro" id="IPR029063">
    <property type="entry name" value="SAM-dependent_MTases_sf"/>
</dbReference>
<dbReference type="RefSeq" id="WP_104967993.1">
    <property type="nucleotide sequence ID" value="NZ_CP025536.1"/>
</dbReference>
<dbReference type="PANTHER" id="PTHR38451:SF1">
    <property type="entry name" value="TRNA (ADENINE(22)-N(1))-METHYLTRANSFERASE"/>
    <property type="match status" value="1"/>
</dbReference>
<dbReference type="KEGG" id="splr:C0J00_05860"/>
<keyword evidence="2" id="KW-1185">Reference proteome</keyword>
<reference evidence="1 2" key="1">
    <citation type="submission" date="2017-12" db="EMBL/GenBank/DDBJ databases">
        <authorList>
            <person name="Hurst M.R.H."/>
        </authorList>
    </citation>
    <scope>NUCLEOTIDE SEQUENCE [LARGE SCALE GENOMIC DNA]</scope>
    <source>
        <strain evidence="1 2">TH11417</strain>
    </source>
</reference>
<dbReference type="Gene3D" id="3.40.50.150">
    <property type="entry name" value="Vaccinia Virus protein VP39"/>
    <property type="match status" value="1"/>
</dbReference>
<evidence type="ECO:0000313" key="1">
    <source>
        <dbReference type="EMBL" id="AUW96666.1"/>
    </source>
</evidence>
<organism evidence="1 2">
    <name type="scientific">Streptococcus pluranimalium</name>
    <dbReference type="NCBI Taxonomy" id="82348"/>
    <lineage>
        <taxon>Bacteria</taxon>
        <taxon>Bacillati</taxon>
        <taxon>Bacillota</taxon>
        <taxon>Bacilli</taxon>
        <taxon>Lactobacillales</taxon>
        <taxon>Streptococcaceae</taxon>
        <taxon>Streptococcus</taxon>
    </lineage>
</organism>
<dbReference type="OrthoDB" id="5881184at2"/>
<dbReference type="PANTHER" id="PTHR38451">
    <property type="entry name" value="TRNA (ADENINE(22)-N(1))-METHYLTRANSFERASE"/>
    <property type="match status" value="1"/>
</dbReference>
<dbReference type="Proteomes" id="UP000238956">
    <property type="component" value="Chromosome"/>
</dbReference>
<dbReference type="Gene3D" id="1.10.287.1890">
    <property type="match status" value="1"/>
</dbReference>
<dbReference type="GO" id="GO:0160105">
    <property type="term" value="F:tRNA (adenine(22)-N1)-methyltransferase activity"/>
    <property type="evidence" value="ECO:0007669"/>
    <property type="project" value="InterPro"/>
</dbReference>
<dbReference type="InterPro" id="IPR006901">
    <property type="entry name" value="TrmK"/>
</dbReference>
<dbReference type="GeneID" id="98393434"/>
<keyword evidence="1" id="KW-0808">Transferase</keyword>
<gene>
    <name evidence="1" type="ORF">C0J00_05860</name>
</gene>
<sequence length="228" mass="25673">METQLSKRLSEVAKFVPKNAVLLDVGSDHAYLPIALLEQGHIERAIAGEVVEGPYQSANKNVQYSHLSDKIEVRLANGLAAFEASDHVSAITICGMGGRLISEILDAGKKKLASVERLILQPNNREDDLRRWLEKNDFHIVSETMMTENNKYYEIIVAEHGQMTLSNDDSRFGPYLLKDKSAVFKAKWQREWEKLAFALSSVPEDKLAEREVLMTKMAKIKEVISDVS</sequence>
<dbReference type="PIRSF" id="PIRSF018637">
    <property type="entry name" value="TrmK"/>
    <property type="match status" value="1"/>
</dbReference>
<dbReference type="SUPFAM" id="SSF53335">
    <property type="entry name" value="S-adenosyl-L-methionine-dependent methyltransferases"/>
    <property type="match status" value="1"/>
</dbReference>
<evidence type="ECO:0000313" key="2">
    <source>
        <dbReference type="Proteomes" id="UP000238956"/>
    </source>
</evidence>